<protein>
    <submittedName>
        <fullName evidence="1">Uncharacterized protein</fullName>
    </submittedName>
</protein>
<organism evidence="1 2">
    <name type="scientific">Paenibacillus albilobatus</name>
    <dbReference type="NCBI Taxonomy" id="2716884"/>
    <lineage>
        <taxon>Bacteria</taxon>
        <taxon>Bacillati</taxon>
        <taxon>Bacillota</taxon>
        <taxon>Bacilli</taxon>
        <taxon>Bacillales</taxon>
        <taxon>Paenibacillaceae</taxon>
        <taxon>Paenibacillus</taxon>
    </lineage>
</organism>
<name>A0A920CE97_9BACL</name>
<evidence type="ECO:0000313" key="1">
    <source>
        <dbReference type="EMBL" id="GIO33699.1"/>
    </source>
</evidence>
<evidence type="ECO:0000313" key="2">
    <source>
        <dbReference type="Proteomes" id="UP000679779"/>
    </source>
</evidence>
<proteinExistence type="predicted"/>
<keyword evidence="2" id="KW-1185">Reference proteome</keyword>
<reference evidence="1" key="1">
    <citation type="submission" date="2021-03" db="EMBL/GenBank/DDBJ databases">
        <title>Antimicrobial resistance genes in bacteria isolated from Japanese honey, and their potential for conferring macrolide and lincosamide resistance in the American foulbrood pathogen Paenibacillus larvae.</title>
        <authorList>
            <person name="Okamoto M."/>
            <person name="Kumagai M."/>
            <person name="Kanamori H."/>
            <person name="Takamatsu D."/>
        </authorList>
    </citation>
    <scope>NUCLEOTIDE SEQUENCE</scope>
    <source>
        <strain evidence="1">J2TS6</strain>
    </source>
</reference>
<dbReference type="EMBL" id="BORQ01000007">
    <property type="protein sequence ID" value="GIO33699.1"/>
    <property type="molecule type" value="Genomic_DNA"/>
</dbReference>
<sequence>MKEKNVKKHLKHYFLHGQDIHSVSRKTKKFIVGKKMNKRNLRARLATVVITKNPYPEPVTLSDEFCPKCGCEASRYTGNMVSYPELWARSYCLRCGFLLGEADNSPWVYALEFPEYDYKLH</sequence>
<accession>A0A920CE97</accession>
<gene>
    <name evidence="1" type="ORF">J2TS6_48400</name>
</gene>
<dbReference type="RefSeq" id="WP_212958570.1">
    <property type="nucleotide sequence ID" value="NZ_BORQ01000007.1"/>
</dbReference>
<comment type="caution">
    <text evidence="1">The sequence shown here is derived from an EMBL/GenBank/DDBJ whole genome shotgun (WGS) entry which is preliminary data.</text>
</comment>
<dbReference type="Proteomes" id="UP000679779">
    <property type="component" value="Unassembled WGS sequence"/>
</dbReference>
<dbReference type="AlphaFoldDB" id="A0A920CE97"/>